<evidence type="ECO:0000313" key="1">
    <source>
        <dbReference type="EMBL" id="ANI90896.1"/>
    </source>
</evidence>
<proteinExistence type="predicted"/>
<evidence type="ECO:0000313" key="2">
    <source>
        <dbReference type="Proteomes" id="UP000186104"/>
    </source>
</evidence>
<organism evidence="1 2">
    <name type="scientific">Dietzia timorensis</name>
    <dbReference type="NCBI Taxonomy" id="499555"/>
    <lineage>
        <taxon>Bacteria</taxon>
        <taxon>Bacillati</taxon>
        <taxon>Actinomycetota</taxon>
        <taxon>Actinomycetes</taxon>
        <taxon>Mycobacteriales</taxon>
        <taxon>Dietziaceae</taxon>
        <taxon>Dietzia</taxon>
    </lineage>
</organism>
<accession>A0A173LF29</accession>
<dbReference type="AlphaFoldDB" id="A0A173LF29"/>
<dbReference type="Proteomes" id="UP000186104">
    <property type="component" value="Chromosome"/>
</dbReference>
<dbReference type="STRING" id="499555.BJL86_0085"/>
<protein>
    <submittedName>
        <fullName evidence="1">Uncharacterized protein</fullName>
    </submittedName>
</protein>
<keyword evidence="2" id="KW-1185">Reference proteome</keyword>
<reference evidence="1 2" key="1">
    <citation type="submission" date="2016-06" db="EMBL/GenBank/DDBJ databases">
        <title>Complete genome sequence of a saline-alkali tolerant type strain Dietzia timorensis ID05-A0528T.</title>
        <authorList>
            <person name="Wu X."/>
        </authorList>
    </citation>
    <scope>NUCLEOTIDE SEQUENCE [LARGE SCALE GENOMIC DNA]</scope>
    <source>
        <strain evidence="1 2">ID05-A0528</strain>
    </source>
</reference>
<gene>
    <name evidence="1" type="ORF">BJL86_0085</name>
</gene>
<sequence length="95" mass="10510">MQAAISIGEHDIINRAGSERNFPPVPIRITEVSAVSAPLPLDRLGDRFGSYVPCGSQDFIDFTTRTDVVREGKRRYTIANRNLANLLLESIAIPK</sequence>
<dbReference type="EMBL" id="CP015961">
    <property type="protein sequence ID" value="ANI90896.1"/>
    <property type="molecule type" value="Genomic_DNA"/>
</dbReference>
<name>A0A173LF29_9ACTN</name>
<dbReference type="KEGG" id="dtm:BJL86_0085"/>